<dbReference type="STRING" id="637679.GCA_001550055_01776"/>
<dbReference type="OrthoDB" id="9790161at2"/>
<dbReference type="AlphaFoldDB" id="A0A1G7A4E3"/>
<sequence length="144" mass="15905">MADYPLPVFQFSVLLNGSTLGFSEASGLTVEAQLLEYRDGMMKEFSTIKMPGLRKYSDITLKKGIMVDDNGFFEMWKGTADLRNVPRTDVVISLLNEKQEAVMVWNAKNAWAMKVEGPGLKASGNEVAIETMVLAHEGLTIELG</sequence>
<keyword evidence="2" id="KW-1185">Reference proteome</keyword>
<dbReference type="RefSeq" id="WP_068304003.1">
    <property type="nucleotide sequence ID" value="NZ_FNAK01000004.1"/>
</dbReference>
<dbReference type="Proteomes" id="UP000183685">
    <property type="component" value="Unassembled WGS sequence"/>
</dbReference>
<dbReference type="NCBIfam" id="TIGR02241">
    <property type="entry name" value="conserved hypothetical phage tail region protein"/>
    <property type="match status" value="1"/>
</dbReference>
<dbReference type="InterPro" id="IPR010667">
    <property type="entry name" value="Phage_T4_Gp19"/>
</dbReference>
<dbReference type="Pfam" id="PF06841">
    <property type="entry name" value="Phage_T4_gp19"/>
    <property type="match status" value="1"/>
</dbReference>
<evidence type="ECO:0000313" key="2">
    <source>
        <dbReference type="Proteomes" id="UP000183685"/>
    </source>
</evidence>
<accession>A0A1G7A4E3</accession>
<dbReference type="GO" id="GO:0005198">
    <property type="term" value="F:structural molecule activity"/>
    <property type="evidence" value="ECO:0007669"/>
    <property type="project" value="InterPro"/>
</dbReference>
<dbReference type="InterPro" id="IPR011747">
    <property type="entry name" value="CHP02241"/>
</dbReference>
<dbReference type="EMBL" id="FNAK01000004">
    <property type="protein sequence ID" value="SDE09631.1"/>
    <property type="molecule type" value="Genomic_DNA"/>
</dbReference>
<proteinExistence type="predicted"/>
<dbReference type="PANTHER" id="PTHR38009:SF1">
    <property type="entry name" value="CONSERVED HYPOTHETICAL PHAGE TAIL PROTEIN"/>
    <property type="match status" value="1"/>
</dbReference>
<evidence type="ECO:0000313" key="1">
    <source>
        <dbReference type="EMBL" id="SDE09631.1"/>
    </source>
</evidence>
<protein>
    <submittedName>
        <fullName evidence="1">Conserved hypothetical phage tail region protein</fullName>
    </submittedName>
</protein>
<organism evidence="1 2">
    <name type="scientific">Kordiimonas lacus</name>
    <dbReference type="NCBI Taxonomy" id="637679"/>
    <lineage>
        <taxon>Bacteria</taxon>
        <taxon>Pseudomonadati</taxon>
        <taxon>Pseudomonadota</taxon>
        <taxon>Alphaproteobacteria</taxon>
        <taxon>Kordiimonadales</taxon>
        <taxon>Kordiimonadaceae</taxon>
        <taxon>Kordiimonas</taxon>
    </lineage>
</organism>
<reference evidence="1 2" key="1">
    <citation type="submission" date="2016-10" db="EMBL/GenBank/DDBJ databases">
        <authorList>
            <person name="de Groot N.N."/>
        </authorList>
    </citation>
    <scope>NUCLEOTIDE SEQUENCE [LARGE SCALE GENOMIC DNA]</scope>
    <source>
        <strain evidence="1 2">CGMCC 1.9109</strain>
    </source>
</reference>
<gene>
    <name evidence="1" type="ORF">SAMN04488071_2081</name>
</gene>
<name>A0A1G7A4E3_9PROT</name>
<dbReference type="PANTHER" id="PTHR38009">
    <property type="entry name" value="CONSERVED HYPOTHETICAL PHAGE TAIL PROTEIN"/>
    <property type="match status" value="1"/>
</dbReference>